<dbReference type="VEuPathDB" id="CryptoDB:Cvel_16009"/>
<evidence type="ECO:0000256" key="1">
    <source>
        <dbReference type="SAM" id="MobiDB-lite"/>
    </source>
</evidence>
<dbReference type="AlphaFoldDB" id="A0A0G4FAC1"/>
<reference evidence="2" key="1">
    <citation type="submission" date="2014-11" db="EMBL/GenBank/DDBJ databases">
        <authorList>
            <person name="Otto D Thomas"/>
            <person name="Naeem Raeece"/>
        </authorList>
    </citation>
    <scope>NUCLEOTIDE SEQUENCE</scope>
</reference>
<feature type="compositionally biased region" description="Gly residues" evidence="1">
    <location>
        <begin position="47"/>
        <end position="56"/>
    </location>
</feature>
<sequence>MESIEMYEEARRGMAGGTWEDIFDEEGPPENGGRKGAPPQAQRAGGESEGGGGGGREPPPTPKMEEGKAPPLGIEGRGGRREEGEEGRRVSRREGSLTPGRCRVEASPHLSCGQRPPPLGSPRDEFLGLFIFFLEEAGFAGKAQTKGGCLLHSVANRF</sequence>
<gene>
    <name evidence="2" type="ORF">Cvel_16009</name>
</gene>
<evidence type="ECO:0000313" key="2">
    <source>
        <dbReference type="EMBL" id="CEM09844.1"/>
    </source>
</evidence>
<protein>
    <submittedName>
        <fullName evidence="2">Uncharacterized protein</fullName>
    </submittedName>
</protein>
<name>A0A0G4FAC1_9ALVE</name>
<feature type="compositionally biased region" description="Basic and acidic residues" evidence="1">
    <location>
        <begin position="77"/>
        <end position="95"/>
    </location>
</feature>
<proteinExistence type="predicted"/>
<feature type="region of interest" description="Disordered" evidence="1">
    <location>
        <begin position="1"/>
        <end position="118"/>
    </location>
</feature>
<dbReference type="EMBL" id="CDMZ01000237">
    <property type="protein sequence ID" value="CEM09844.1"/>
    <property type="molecule type" value="Genomic_DNA"/>
</dbReference>
<organism evidence="2">
    <name type="scientific">Chromera velia CCMP2878</name>
    <dbReference type="NCBI Taxonomy" id="1169474"/>
    <lineage>
        <taxon>Eukaryota</taxon>
        <taxon>Sar</taxon>
        <taxon>Alveolata</taxon>
        <taxon>Colpodellida</taxon>
        <taxon>Chromeraceae</taxon>
        <taxon>Chromera</taxon>
    </lineage>
</organism>
<accession>A0A0G4FAC1</accession>